<name>A0A212FI69_DANPL</name>
<dbReference type="AlphaFoldDB" id="A0A212FI69"/>
<dbReference type="eggNOG" id="ENOG502T35W">
    <property type="taxonomic scope" value="Eukaryota"/>
</dbReference>
<reference evidence="1 2" key="1">
    <citation type="journal article" date="2011" name="Cell">
        <title>The monarch butterfly genome yields insights into long-distance migration.</title>
        <authorList>
            <person name="Zhan S."/>
            <person name="Merlin C."/>
            <person name="Boore J.L."/>
            <person name="Reppert S.M."/>
        </authorList>
    </citation>
    <scope>NUCLEOTIDE SEQUENCE [LARGE SCALE GENOMIC DNA]</scope>
    <source>
        <strain evidence="1">F-2</strain>
    </source>
</reference>
<sequence length="70" mass="8023">MKRVKFFFYNTPDNRPIRGIQALDPLHTKSSVNVTAGGVGFPFVNLRMKSERGKTMVFDIGIYVDPDLRY</sequence>
<protein>
    <submittedName>
        <fullName evidence="1">REPAT31 protein</fullName>
    </submittedName>
</protein>
<proteinExistence type="predicted"/>
<gene>
    <name evidence="1" type="ORF">KGM_214549</name>
</gene>
<evidence type="ECO:0000313" key="2">
    <source>
        <dbReference type="Proteomes" id="UP000007151"/>
    </source>
</evidence>
<dbReference type="KEGG" id="dpl:KGM_214549"/>
<dbReference type="Proteomes" id="UP000007151">
    <property type="component" value="Unassembled WGS sequence"/>
</dbReference>
<organism evidence="1 2">
    <name type="scientific">Danaus plexippus plexippus</name>
    <dbReference type="NCBI Taxonomy" id="278856"/>
    <lineage>
        <taxon>Eukaryota</taxon>
        <taxon>Metazoa</taxon>
        <taxon>Ecdysozoa</taxon>
        <taxon>Arthropoda</taxon>
        <taxon>Hexapoda</taxon>
        <taxon>Insecta</taxon>
        <taxon>Pterygota</taxon>
        <taxon>Neoptera</taxon>
        <taxon>Endopterygota</taxon>
        <taxon>Lepidoptera</taxon>
        <taxon>Glossata</taxon>
        <taxon>Ditrysia</taxon>
        <taxon>Papilionoidea</taxon>
        <taxon>Nymphalidae</taxon>
        <taxon>Danainae</taxon>
        <taxon>Danaini</taxon>
        <taxon>Danaina</taxon>
        <taxon>Danaus</taxon>
        <taxon>Danaus</taxon>
    </lineage>
</organism>
<dbReference type="InParanoid" id="A0A212FI69"/>
<accession>A0A212FI69</accession>
<dbReference type="Pfam" id="PF15868">
    <property type="entry name" value="MBF2"/>
    <property type="match status" value="1"/>
</dbReference>
<dbReference type="EMBL" id="AGBW02008426">
    <property type="protein sequence ID" value="OWR53432.1"/>
    <property type="molecule type" value="Genomic_DNA"/>
</dbReference>
<evidence type="ECO:0000313" key="1">
    <source>
        <dbReference type="EMBL" id="OWR53432.1"/>
    </source>
</evidence>
<dbReference type="InterPro" id="IPR031734">
    <property type="entry name" value="MBF2"/>
</dbReference>
<comment type="caution">
    <text evidence="1">The sequence shown here is derived from an EMBL/GenBank/DDBJ whole genome shotgun (WGS) entry which is preliminary data.</text>
</comment>
<keyword evidence="2" id="KW-1185">Reference proteome</keyword>